<sequence length="417" mass="48663">MNSGHGNASHGPGAHRSGLHGGRDSRHGGQETGYDSEETLCSELDDLDMVDPLGFHHNHIIPDVFGGFGMYPPDATSLSRLFGFDTTSGMHFDEDDEGEYERGLHIDDDGDFANGDDESGEGRRPEVRIPDYPDFKMQLGRLKLISTKHNAHKIKPFFEGSYKFDTSEVLRNLICFGPPTREKLVPFKLKNESSFAEWYHYFKKSFARTSLLNQAYCTVDSSTFQSFFHGEHILTFEKNWVISKVEDAFSETFKECLGRNLRQKYADRNFTRKYVETELVLEFSKKAKRGIIQDRNRRLYERATTGEYAPYIKFLQAHEFSDDDIYDMVSTAYVRNIDDDKDLRYYDEVREKWRHWDGSIYDILDNLLESLRQKELIKYEPYATPDVRKELKKKPQYEKLYKNKLKKSRKRSKKKTG</sequence>
<keyword evidence="3" id="KW-1185">Reference proteome</keyword>
<feature type="region of interest" description="Disordered" evidence="1">
    <location>
        <begin position="1"/>
        <end position="36"/>
    </location>
</feature>
<feature type="region of interest" description="Disordered" evidence="1">
    <location>
        <begin position="101"/>
        <end position="127"/>
    </location>
</feature>
<organism evidence="2 3">
    <name type="scientific">Metschnikowia aff. pulcherrima</name>
    <dbReference type="NCBI Taxonomy" id="2163413"/>
    <lineage>
        <taxon>Eukaryota</taxon>
        <taxon>Fungi</taxon>
        <taxon>Dikarya</taxon>
        <taxon>Ascomycota</taxon>
        <taxon>Saccharomycotina</taxon>
        <taxon>Pichiomycetes</taxon>
        <taxon>Metschnikowiaceae</taxon>
        <taxon>Metschnikowia</taxon>
    </lineage>
</organism>
<evidence type="ECO:0000256" key="1">
    <source>
        <dbReference type="SAM" id="MobiDB-lite"/>
    </source>
</evidence>
<dbReference type="EMBL" id="CP034457">
    <property type="protein sequence ID" value="QBM87675.1"/>
    <property type="molecule type" value="Genomic_DNA"/>
</dbReference>
<dbReference type="AlphaFoldDB" id="A0A4P6XM98"/>
<reference evidence="3" key="1">
    <citation type="submission" date="2019-03" db="EMBL/GenBank/DDBJ databases">
        <title>Snf2 controls pulcherriminic acid biosynthesis and connects pigmentation and antifungal activity of the yeast Metschnikowia pulcherrima.</title>
        <authorList>
            <person name="Gore-Lloyd D."/>
            <person name="Sumann I."/>
            <person name="Brachmann A.O."/>
            <person name="Schneeberger K."/>
            <person name="Ortiz-Merino R.A."/>
            <person name="Moreno-Beltran M."/>
            <person name="Schlaefli M."/>
            <person name="Kirner P."/>
            <person name="Santos Kron A."/>
            <person name="Wolfe K.H."/>
            <person name="Piel J."/>
            <person name="Ahrens C.H."/>
            <person name="Henk D."/>
            <person name="Freimoser F.M."/>
        </authorList>
    </citation>
    <scope>NUCLEOTIDE SEQUENCE [LARGE SCALE GENOMIC DNA]</scope>
    <source>
        <strain evidence="3">APC 1.2</strain>
    </source>
</reference>
<dbReference type="Proteomes" id="UP000292447">
    <property type="component" value="Chromosome II"/>
</dbReference>
<proteinExistence type="predicted"/>
<feature type="compositionally biased region" description="Acidic residues" evidence="1">
    <location>
        <begin position="108"/>
        <end position="119"/>
    </location>
</feature>
<name>A0A4P6XM98_9ASCO</name>
<gene>
    <name evidence="2" type="ORF">METSCH_B08820</name>
</gene>
<evidence type="ECO:0000313" key="2">
    <source>
        <dbReference type="EMBL" id="QBM87675.1"/>
    </source>
</evidence>
<accession>A0A4P6XM98</accession>
<evidence type="ECO:0000313" key="3">
    <source>
        <dbReference type="Proteomes" id="UP000292447"/>
    </source>
</evidence>
<protein>
    <submittedName>
        <fullName evidence="2">Uncharacterized protein</fullName>
    </submittedName>
</protein>